<proteinExistence type="predicted"/>
<gene>
    <name evidence="2" type="ORF">N7494_011576</name>
</gene>
<accession>A0AAD6CKI1</accession>
<feature type="transmembrane region" description="Helical" evidence="1">
    <location>
        <begin position="122"/>
        <end position="146"/>
    </location>
</feature>
<keyword evidence="1" id="KW-1133">Transmembrane helix</keyword>
<feature type="transmembrane region" description="Helical" evidence="1">
    <location>
        <begin position="58"/>
        <end position="80"/>
    </location>
</feature>
<dbReference type="Proteomes" id="UP001220324">
    <property type="component" value="Unassembled WGS sequence"/>
</dbReference>
<sequence>MVLISSKTLIQAHAVLLFVIAGYLVKSPEVITDSNIVFMMGEALKVDFPPATSSLTSPFVFCAIFLFVEALVDIFLLASLPFHNALDEAMPYIRPFRNPNLASEDLRALEKLPHYIAKSLTVYWNVWINVAMARVAVYASIALFIYSSKGSFVASSYTAASTAAGLDRLKNRAVFTFGFMEMMTWFWIFVTLREERQERMTKLLEDAKES</sequence>
<name>A0AAD6CKI1_9EURO</name>
<dbReference type="EMBL" id="JAQIZZ010000008">
    <property type="protein sequence ID" value="KAJ5524926.1"/>
    <property type="molecule type" value="Genomic_DNA"/>
</dbReference>
<evidence type="ECO:0000313" key="3">
    <source>
        <dbReference type="Proteomes" id="UP001220324"/>
    </source>
</evidence>
<evidence type="ECO:0000256" key="1">
    <source>
        <dbReference type="SAM" id="Phobius"/>
    </source>
</evidence>
<keyword evidence="1" id="KW-0812">Transmembrane</keyword>
<dbReference type="AlphaFoldDB" id="A0AAD6CKI1"/>
<reference evidence="2 3" key="1">
    <citation type="journal article" date="2023" name="IMA Fungus">
        <title>Comparative genomic study of the Penicillium genus elucidates a diverse pangenome and 15 lateral gene transfer events.</title>
        <authorList>
            <person name="Petersen C."/>
            <person name="Sorensen T."/>
            <person name="Nielsen M.R."/>
            <person name="Sondergaard T.E."/>
            <person name="Sorensen J.L."/>
            <person name="Fitzpatrick D.A."/>
            <person name="Frisvad J.C."/>
            <person name="Nielsen K.L."/>
        </authorList>
    </citation>
    <scope>NUCLEOTIDE SEQUENCE [LARGE SCALE GENOMIC DNA]</scope>
    <source>
        <strain evidence="2 3">IBT 35679</strain>
    </source>
</reference>
<dbReference type="Pfam" id="PF10311">
    <property type="entry name" value="Ilm1"/>
    <property type="match status" value="1"/>
</dbReference>
<evidence type="ECO:0000313" key="2">
    <source>
        <dbReference type="EMBL" id="KAJ5524926.1"/>
    </source>
</evidence>
<dbReference type="PANTHER" id="PTHR28029:SF1">
    <property type="entry name" value="PROTEIN ILM1"/>
    <property type="match status" value="1"/>
</dbReference>
<feature type="transmembrane region" description="Helical" evidence="1">
    <location>
        <begin position="173"/>
        <end position="192"/>
    </location>
</feature>
<protein>
    <recommendedName>
        <fullName evidence="4">Increased loss of mitochondrial DNA protein 1</fullName>
    </recommendedName>
</protein>
<comment type="caution">
    <text evidence="2">The sequence shown here is derived from an EMBL/GenBank/DDBJ whole genome shotgun (WGS) entry which is preliminary data.</text>
</comment>
<organism evidence="2 3">
    <name type="scientific">Penicillium frequentans</name>
    <dbReference type="NCBI Taxonomy" id="3151616"/>
    <lineage>
        <taxon>Eukaryota</taxon>
        <taxon>Fungi</taxon>
        <taxon>Dikarya</taxon>
        <taxon>Ascomycota</taxon>
        <taxon>Pezizomycotina</taxon>
        <taxon>Eurotiomycetes</taxon>
        <taxon>Eurotiomycetidae</taxon>
        <taxon>Eurotiales</taxon>
        <taxon>Aspergillaceae</taxon>
        <taxon>Penicillium</taxon>
    </lineage>
</organism>
<keyword evidence="1" id="KW-0472">Membrane</keyword>
<keyword evidence="3" id="KW-1185">Reference proteome</keyword>
<evidence type="ECO:0008006" key="4">
    <source>
        <dbReference type="Google" id="ProtNLM"/>
    </source>
</evidence>
<dbReference type="PANTHER" id="PTHR28029">
    <property type="entry name" value="PROTEIN ILM1"/>
    <property type="match status" value="1"/>
</dbReference>
<dbReference type="InterPro" id="IPR018815">
    <property type="entry name" value="Incr_loss_mito_DNA_1"/>
</dbReference>
<feature type="transmembrane region" description="Helical" evidence="1">
    <location>
        <begin position="9"/>
        <end position="25"/>
    </location>
</feature>